<keyword evidence="1" id="KW-1133">Transmembrane helix</keyword>
<reference evidence="2 3" key="1">
    <citation type="submission" date="2020-05" db="EMBL/GenBank/DDBJ databases">
        <title>Bremerella alba sp. nov., a novel planctomycete isolated from the surface of the macroalga Fucus spiralis.</title>
        <authorList>
            <person name="Godinho O."/>
            <person name="Botelho R."/>
            <person name="Albuquerque L."/>
            <person name="Wiegand S."/>
            <person name="Da Costa M.S."/>
            <person name="Lobo-Da-Cunha A."/>
            <person name="Jogler C."/>
            <person name="Lage O.M."/>
        </authorList>
    </citation>
    <scope>NUCLEOTIDE SEQUENCE [LARGE SCALE GENOMIC DNA]</scope>
    <source>
        <strain evidence="2 3">FF15</strain>
    </source>
</reference>
<evidence type="ECO:0000313" key="2">
    <source>
        <dbReference type="EMBL" id="MBA2114577.1"/>
    </source>
</evidence>
<dbReference type="RefSeq" id="WP_207396039.1">
    <property type="nucleotide sequence ID" value="NZ_JABRWO010000004.1"/>
</dbReference>
<gene>
    <name evidence="2" type="ORF">HOV93_17430</name>
</gene>
<proteinExistence type="predicted"/>
<sequence length="136" mass="14844">MKPRSCKPSGFVSVFVLVAMVAAVLIATASLMRVASHSRHSATDLSRPQMDLLFEAAIELAKSRLAAQPEYDGESWQLVKADSGLRQAAKAIIKVEPDGDPKLRKLEIIVELGDDSVAMLRDQRTWTISLPASEIN</sequence>
<feature type="transmembrane region" description="Helical" evidence="1">
    <location>
        <begin position="12"/>
        <end position="32"/>
    </location>
</feature>
<evidence type="ECO:0000256" key="1">
    <source>
        <dbReference type="SAM" id="Phobius"/>
    </source>
</evidence>
<dbReference type="EMBL" id="JABRWO010000004">
    <property type="protein sequence ID" value="MBA2114577.1"/>
    <property type="molecule type" value="Genomic_DNA"/>
</dbReference>
<protein>
    <submittedName>
        <fullName evidence="2">Uncharacterized protein</fullName>
    </submittedName>
</protein>
<keyword evidence="1" id="KW-0812">Transmembrane</keyword>
<comment type="caution">
    <text evidence="2">The sequence shown here is derived from an EMBL/GenBank/DDBJ whole genome shotgun (WGS) entry which is preliminary data.</text>
</comment>
<keyword evidence="1" id="KW-0472">Membrane</keyword>
<dbReference type="Proteomes" id="UP000551616">
    <property type="component" value="Unassembled WGS sequence"/>
</dbReference>
<keyword evidence="3" id="KW-1185">Reference proteome</keyword>
<dbReference type="AlphaFoldDB" id="A0A7V9A6R6"/>
<organism evidence="2 3">
    <name type="scientific">Bremerella alba</name>
    <dbReference type="NCBI Taxonomy" id="980252"/>
    <lineage>
        <taxon>Bacteria</taxon>
        <taxon>Pseudomonadati</taxon>
        <taxon>Planctomycetota</taxon>
        <taxon>Planctomycetia</taxon>
        <taxon>Pirellulales</taxon>
        <taxon>Pirellulaceae</taxon>
        <taxon>Bremerella</taxon>
    </lineage>
</organism>
<evidence type="ECO:0000313" key="3">
    <source>
        <dbReference type="Proteomes" id="UP000551616"/>
    </source>
</evidence>
<accession>A0A7V9A6R6</accession>
<name>A0A7V9A6R6_9BACT</name>